<sequence>MRPAIHEESDDLFESENSSVSSEDENTDIKGTRQKRTPFGLTEQHQAYAFKRATSTMARGEISKHSCVFDSSEDEFSEEE</sequence>
<dbReference type="Proteomes" id="UP001059041">
    <property type="component" value="Linkage Group LG5"/>
</dbReference>
<reference evidence="2" key="1">
    <citation type="submission" date="2021-02" db="EMBL/GenBank/DDBJ databases">
        <title>Comparative genomics reveals that relaxation of natural selection precedes convergent phenotypic evolution of cavefish.</title>
        <authorList>
            <person name="Peng Z."/>
        </authorList>
    </citation>
    <scope>NUCLEOTIDE SEQUENCE</scope>
    <source>
        <tissue evidence="2">Muscle</tissue>
    </source>
</reference>
<dbReference type="AlphaFoldDB" id="A0A9W7WWE2"/>
<comment type="caution">
    <text evidence="2">The sequence shown here is derived from an EMBL/GenBank/DDBJ whole genome shotgun (WGS) entry which is preliminary data.</text>
</comment>
<gene>
    <name evidence="2" type="ORF">IRJ41_019881</name>
</gene>
<keyword evidence="3" id="KW-1185">Reference proteome</keyword>
<proteinExistence type="predicted"/>
<dbReference type="EMBL" id="JAFHDT010000005">
    <property type="protein sequence ID" value="KAI7809910.1"/>
    <property type="molecule type" value="Genomic_DNA"/>
</dbReference>
<organism evidence="2 3">
    <name type="scientific">Triplophysa rosa</name>
    <name type="common">Cave loach</name>
    <dbReference type="NCBI Taxonomy" id="992332"/>
    <lineage>
        <taxon>Eukaryota</taxon>
        <taxon>Metazoa</taxon>
        <taxon>Chordata</taxon>
        <taxon>Craniata</taxon>
        <taxon>Vertebrata</taxon>
        <taxon>Euteleostomi</taxon>
        <taxon>Actinopterygii</taxon>
        <taxon>Neopterygii</taxon>
        <taxon>Teleostei</taxon>
        <taxon>Ostariophysi</taxon>
        <taxon>Cypriniformes</taxon>
        <taxon>Nemacheilidae</taxon>
        <taxon>Triplophysa</taxon>
    </lineage>
</organism>
<evidence type="ECO:0000256" key="1">
    <source>
        <dbReference type="SAM" id="MobiDB-lite"/>
    </source>
</evidence>
<protein>
    <submittedName>
        <fullName evidence="2">Uncharacterized protein</fullName>
    </submittedName>
</protein>
<name>A0A9W7WWE2_TRIRA</name>
<accession>A0A9W7WWE2</accession>
<evidence type="ECO:0000313" key="3">
    <source>
        <dbReference type="Proteomes" id="UP001059041"/>
    </source>
</evidence>
<evidence type="ECO:0000313" key="2">
    <source>
        <dbReference type="EMBL" id="KAI7809910.1"/>
    </source>
</evidence>
<feature type="region of interest" description="Disordered" evidence="1">
    <location>
        <begin position="1"/>
        <end position="39"/>
    </location>
</feature>